<sequence>MNWHMIISGLIVVVLKIVGMTFFLLYFPQIFAKSNVGFIPTENYRTGNVHNNSLFRLPSIPLSCPRGWDFNQERCFLLSTSELSWKKSRDFCETEGSTLAIVNTPEKLKFLQSITGAEKYFIGLLYQHAEKRWRWINNSIFTGNVTNQHQDFNCVTIGLTKTYDAASCDVNYRWICEKSVK</sequence>
<dbReference type="CDD" id="cd03593">
    <property type="entry name" value="CLECT_NK_receptors_like"/>
    <property type="match status" value="1"/>
</dbReference>
<keyword evidence="8 15" id="KW-0472">Membrane</keyword>
<dbReference type="PANTHER" id="PTHR47536">
    <property type="entry name" value="C-TYPE LECTIN DOMAIN FAMILY 5 MEMBER A"/>
    <property type="match status" value="1"/>
</dbReference>
<keyword evidence="2" id="KW-1003">Cell membrane</keyword>
<keyword evidence="3 15" id="KW-0812">Transmembrane</keyword>
<organism evidence="17">
    <name type="scientific">Equus asinus asinus</name>
    <dbReference type="NCBI Taxonomy" id="83772"/>
    <lineage>
        <taxon>Eukaryota</taxon>
        <taxon>Metazoa</taxon>
        <taxon>Chordata</taxon>
        <taxon>Craniata</taxon>
        <taxon>Vertebrata</taxon>
        <taxon>Euteleostomi</taxon>
        <taxon>Mammalia</taxon>
        <taxon>Eutheria</taxon>
        <taxon>Laurasiatheria</taxon>
        <taxon>Perissodactyla</taxon>
        <taxon>Equidae</taxon>
        <taxon>Equus</taxon>
    </lineage>
</organism>
<keyword evidence="4" id="KW-0430">Lectin</keyword>
<dbReference type="Ensembl" id="ENSEAST00005015356.1">
    <property type="protein sequence ID" value="ENSEASP00005014134.1"/>
    <property type="gene ID" value="ENSEASG00005009851.1"/>
</dbReference>
<dbReference type="InterPro" id="IPR001304">
    <property type="entry name" value="C-type_lectin-like"/>
</dbReference>
<dbReference type="OMA" id="WHWIDNS"/>
<dbReference type="Gene3D" id="3.10.100.10">
    <property type="entry name" value="Mannose-Binding Protein A, subunit A"/>
    <property type="match status" value="1"/>
</dbReference>
<evidence type="ECO:0000256" key="8">
    <source>
        <dbReference type="ARBA" id="ARBA00023136"/>
    </source>
</evidence>
<dbReference type="AlphaFoldDB" id="A0A8C4LMK1"/>
<evidence type="ECO:0000259" key="16">
    <source>
        <dbReference type="PROSITE" id="PS50041"/>
    </source>
</evidence>
<comment type="subcellular location">
    <subcellularLocation>
        <location evidence="1">Cell membrane</location>
        <topology evidence="1">Single-pass type II membrane protein</topology>
    </subcellularLocation>
</comment>
<dbReference type="PANTHER" id="PTHR47536:SF1">
    <property type="entry name" value="C-TYPE LECTIN DOMAIN FAMILY 5 MEMBER A"/>
    <property type="match status" value="1"/>
</dbReference>
<evidence type="ECO:0000256" key="7">
    <source>
        <dbReference type="ARBA" id="ARBA00022989"/>
    </source>
</evidence>
<evidence type="ECO:0000256" key="3">
    <source>
        <dbReference type="ARBA" id="ARBA00022692"/>
    </source>
</evidence>
<evidence type="ECO:0000313" key="17">
    <source>
        <dbReference type="Ensembl" id="ENSEASP00005014134.1"/>
    </source>
</evidence>
<dbReference type="SUPFAM" id="SSF56436">
    <property type="entry name" value="C-type lectin-like"/>
    <property type="match status" value="1"/>
</dbReference>
<dbReference type="FunFam" id="3.10.100.10:FF:000065">
    <property type="entry name" value="C-type lectin domain family 5 member A"/>
    <property type="match status" value="1"/>
</dbReference>
<keyword evidence="10" id="KW-0325">Glycoprotein</keyword>
<evidence type="ECO:0000256" key="11">
    <source>
        <dbReference type="ARBA" id="ARBA00054119"/>
    </source>
</evidence>
<evidence type="ECO:0000256" key="1">
    <source>
        <dbReference type="ARBA" id="ARBA00004401"/>
    </source>
</evidence>
<dbReference type="InterPro" id="IPR016187">
    <property type="entry name" value="CTDL_fold"/>
</dbReference>
<evidence type="ECO:0000256" key="12">
    <source>
        <dbReference type="ARBA" id="ARBA00068093"/>
    </source>
</evidence>
<feature type="domain" description="C-type lectin" evidence="16">
    <location>
        <begin position="71"/>
        <end position="177"/>
    </location>
</feature>
<evidence type="ECO:0000256" key="13">
    <source>
        <dbReference type="ARBA" id="ARBA00076978"/>
    </source>
</evidence>
<evidence type="ECO:0000256" key="6">
    <source>
        <dbReference type="ARBA" id="ARBA00022968"/>
    </source>
</evidence>
<evidence type="ECO:0000256" key="15">
    <source>
        <dbReference type="SAM" id="Phobius"/>
    </source>
</evidence>
<dbReference type="InterPro" id="IPR052869">
    <property type="entry name" value="CLEC5A"/>
</dbReference>
<keyword evidence="9" id="KW-1015">Disulfide bond</keyword>
<dbReference type="GO" id="GO:0045087">
    <property type="term" value="P:innate immune response"/>
    <property type="evidence" value="ECO:0007669"/>
    <property type="project" value="UniProtKB-ARBA"/>
</dbReference>
<dbReference type="GO" id="GO:0001618">
    <property type="term" value="F:virus receptor activity"/>
    <property type="evidence" value="ECO:0007669"/>
    <property type="project" value="TreeGrafter"/>
</dbReference>
<keyword evidence="7 15" id="KW-1133">Transmembrane helix</keyword>
<comment type="function">
    <text evidence="11">Functions as a positive regulator of osteoclastogenesis. Cell surface receptor that signals via TYROBP. Regulates inflammatory responses.</text>
</comment>
<dbReference type="InterPro" id="IPR033992">
    <property type="entry name" value="NKR-like_CTLD"/>
</dbReference>
<reference evidence="17" key="1">
    <citation type="submission" date="2023-03" db="UniProtKB">
        <authorList>
            <consortium name="Ensembl"/>
        </authorList>
    </citation>
    <scope>IDENTIFICATION</scope>
</reference>
<feature type="transmembrane region" description="Helical" evidence="15">
    <location>
        <begin position="6"/>
        <end position="27"/>
    </location>
</feature>
<evidence type="ECO:0000256" key="2">
    <source>
        <dbReference type="ARBA" id="ARBA00022475"/>
    </source>
</evidence>
<proteinExistence type="predicted"/>
<evidence type="ECO:0000256" key="10">
    <source>
        <dbReference type="ARBA" id="ARBA00023180"/>
    </source>
</evidence>
<dbReference type="Pfam" id="PF00059">
    <property type="entry name" value="Lectin_C"/>
    <property type="match status" value="1"/>
</dbReference>
<name>A0A8C4LMK1_EQUAS</name>
<keyword evidence="5" id="KW-0391">Immunity</keyword>
<gene>
    <name evidence="17" type="primary">CLEC5A</name>
</gene>
<evidence type="ECO:0000256" key="5">
    <source>
        <dbReference type="ARBA" id="ARBA00022859"/>
    </source>
</evidence>
<evidence type="ECO:0000256" key="4">
    <source>
        <dbReference type="ARBA" id="ARBA00022734"/>
    </source>
</evidence>
<evidence type="ECO:0000256" key="14">
    <source>
        <dbReference type="ARBA" id="ARBA00079866"/>
    </source>
</evidence>
<evidence type="ECO:0000256" key="9">
    <source>
        <dbReference type="ARBA" id="ARBA00023157"/>
    </source>
</evidence>
<keyword evidence="6" id="KW-0735">Signal-anchor</keyword>
<dbReference type="GO" id="GO:0030246">
    <property type="term" value="F:carbohydrate binding"/>
    <property type="evidence" value="ECO:0007669"/>
    <property type="project" value="UniProtKB-KW"/>
</dbReference>
<dbReference type="PROSITE" id="PS50041">
    <property type="entry name" value="C_TYPE_LECTIN_2"/>
    <property type="match status" value="1"/>
</dbReference>
<dbReference type="SMART" id="SM00034">
    <property type="entry name" value="CLECT"/>
    <property type="match status" value="1"/>
</dbReference>
<protein>
    <recommendedName>
        <fullName evidence="12">C-type lectin domain family 5 member A</fullName>
    </recommendedName>
    <alternativeName>
        <fullName evidence="13">C-type lectin superfamily member 5</fullName>
    </alternativeName>
    <alternativeName>
        <fullName evidence="14">Myeloid DAP12-associating lectin 1</fullName>
    </alternativeName>
</protein>
<dbReference type="InterPro" id="IPR016186">
    <property type="entry name" value="C-type_lectin-like/link_sf"/>
</dbReference>
<accession>A0A8C4LMK1</accession>
<dbReference type="GO" id="GO:0005886">
    <property type="term" value="C:plasma membrane"/>
    <property type="evidence" value="ECO:0007669"/>
    <property type="project" value="UniProtKB-SubCell"/>
</dbReference>